<feature type="transmembrane region" description="Helical" evidence="4">
    <location>
        <begin position="365"/>
        <end position="382"/>
    </location>
</feature>
<feature type="transmembrane region" description="Helical" evidence="4">
    <location>
        <begin position="252"/>
        <end position="272"/>
    </location>
</feature>
<feature type="transmembrane region" description="Helical" evidence="4">
    <location>
        <begin position="76"/>
        <end position="92"/>
    </location>
</feature>
<keyword evidence="1 4" id="KW-0812">Transmembrane</keyword>
<protein>
    <recommendedName>
        <fullName evidence="7">Major facilitator superfamily (MFS) profile domain-containing protein</fullName>
    </recommendedName>
</protein>
<evidence type="ECO:0000256" key="4">
    <source>
        <dbReference type="SAM" id="Phobius"/>
    </source>
</evidence>
<organism evidence="5 6">
    <name type="scientific">Pseudomonas triticicola</name>
    <dbReference type="NCBI Taxonomy" id="2842345"/>
    <lineage>
        <taxon>Bacteria</taxon>
        <taxon>Pseudomonadati</taxon>
        <taxon>Pseudomonadota</taxon>
        <taxon>Gammaproteobacteria</taxon>
        <taxon>Pseudomonadales</taxon>
        <taxon>Pseudomonadaceae</taxon>
        <taxon>Pseudomonas</taxon>
    </lineage>
</organism>
<proteinExistence type="predicted"/>
<keyword evidence="2 4" id="KW-1133">Transmembrane helix</keyword>
<dbReference type="Pfam" id="PF07690">
    <property type="entry name" value="MFS_1"/>
    <property type="match status" value="1"/>
</dbReference>
<evidence type="ECO:0000256" key="2">
    <source>
        <dbReference type="ARBA" id="ARBA00022989"/>
    </source>
</evidence>
<dbReference type="InterPro" id="IPR011701">
    <property type="entry name" value="MFS"/>
</dbReference>
<evidence type="ECO:0000256" key="1">
    <source>
        <dbReference type="ARBA" id="ARBA00022692"/>
    </source>
</evidence>
<feature type="transmembrane region" description="Helical" evidence="4">
    <location>
        <begin position="98"/>
        <end position="115"/>
    </location>
</feature>
<comment type="caution">
    <text evidence="5">The sequence shown here is derived from an EMBL/GenBank/DDBJ whole genome shotgun (WGS) entry which is preliminary data.</text>
</comment>
<dbReference type="Proteomes" id="UP001048763">
    <property type="component" value="Unassembled WGS sequence"/>
</dbReference>
<reference evidence="5" key="1">
    <citation type="submission" date="2021-06" db="EMBL/GenBank/DDBJ databases">
        <title>Updating the genus Pseudomonas: Description of 43 new species and partition of the Pseudomonas putida group.</title>
        <authorList>
            <person name="Girard L."/>
            <person name="Lood C."/>
            <person name="Vandamme P."/>
            <person name="Rokni-Zadeh H."/>
            <person name="Van Noort V."/>
            <person name="Hofte M."/>
            <person name="Lavigne R."/>
            <person name="De Mot R."/>
        </authorList>
    </citation>
    <scope>NUCLEOTIDE SEQUENCE</scope>
    <source>
        <strain evidence="5">SWRI88</strain>
    </source>
</reference>
<dbReference type="RefSeq" id="WP_217865291.1">
    <property type="nucleotide sequence ID" value="NZ_JAHSTX010000002.1"/>
</dbReference>
<feature type="transmembrane region" description="Helical" evidence="4">
    <location>
        <begin position="44"/>
        <end position="64"/>
    </location>
</feature>
<keyword evidence="3 4" id="KW-0472">Membrane</keyword>
<feature type="transmembrane region" description="Helical" evidence="4">
    <location>
        <begin position="220"/>
        <end position="240"/>
    </location>
</feature>
<name>A0ABS6RT42_9PSED</name>
<evidence type="ECO:0000256" key="3">
    <source>
        <dbReference type="ARBA" id="ARBA00023136"/>
    </source>
</evidence>
<feature type="transmembrane region" description="Helical" evidence="4">
    <location>
        <begin position="164"/>
        <end position="185"/>
    </location>
</feature>
<keyword evidence="6" id="KW-1185">Reference proteome</keyword>
<evidence type="ECO:0000313" key="6">
    <source>
        <dbReference type="Proteomes" id="UP001048763"/>
    </source>
</evidence>
<evidence type="ECO:0000313" key="5">
    <source>
        <dbReference type="EMBL" id="MBV4549349.1"/>
    </source>
</evidence>
<feature type="transmembrane region" description="Helical" evidence="4">
    <location>
        <begin position="336"/>
        <end position="359"/>
    </location>
</feature>
<evidence type="ECO:0008006" key="7">
    <source>
        <dbReference type="Google" id="ProtNLM"/>
    </source>
</evidence>
<gene>
    <name evidence="5" type="ORF">KVG85_24960</name>
</gene>
<accession>A0ABS6RT42</accession>
<dbReference type="EMBL" id="JAHSTX010000002">
    <property type="protein sequence ID" value="MBV4549349.1"/>
    <property type="molecule type" value="Genomic_DNA"/>
</dbReference>
<sequence>MNITYSTKNLTILIWIVNLCAICASTLSYIYLSYYTYKETDNLLYSQIVLFSPMVLPVVFVGQIYRLSDRISPRTLLLLSNAVALLVAVLVYSILPTVALIAIVGGVAIGTLDALQRVGRIVAIKCYFNSQNVESTVPLTLTAQFIAGGIAGATMGLVKGEMMPWQAMLITATLFAIAAGAAFLLPKADRPASGALPPSAALIATFSQLMKTTPSLRSSFASFIIFVSVYQGFFNVSRIILPAHVLGLSEGYVGLLQAVNSMAALAGAILYYKLNKRGHRLAPLSMAGASALFMMTAAYGGGFASSYIAYFFYIFFFELAFFKLQSDVVLATPANAMPLVASVQYAGVYAGMIITIFFGSLLVEHIGLFATSMVFAGSYLIVMKLLSSGLKPVEQTV</sequence>
<feature type="transmembrane region" description="Helical" evidence="4">
    <location>
        <begin position="12"/>
        <end position="32"/>
    </location>
</feature>
<feature type="transmembrane region" description="Helical" evidence="4">
    <location>
        <begin position="136"/>
        <end position="158"/>
    </location>
</feature>